<sequence length="303" mass="33868">MTLKQYILLAQVETTTTSIFPALIGILYAWYNYDAFRLGFSILGLLTVVIFHLAVNIRDNYLDYYIADNKNADHAQDMTVGKENIPLKNVRLAYYISGAVALVIGLYLVFQTSIILLVIGFIGGMLIGILYTAGPRPISSTPFGEFFIGLSMGFGIFASMVYVNAFDVMQFDLVTTLQLIVASIPTSITVMAILLANNICDLEEDIEDDRYTLPYHIGVDKALVVFKYFYYAAYTAVILSVVFGTFPRLVALSLLTFPYVLKNIRIFTNHQDKQTTFMTTIINSAVIPVPIIITFFLGAWLNI</sequence>
<dbReference type="GO" id="GO:0016020">
    <property type="term" value="C:membrane"/>
    <property type="evidence" value="ECO:0007669"/>
    <property type="project" value="UniProtKB-SubCell"/>
</dbReference>
<feature type="transmembrane region" description="Helical" evidence="8">
    <location>
        <begin position="281"/>
        <end position="301"/>
    </location>
</feature>
<dbReference type="GO" id="GO:0009234">
    <property type="term" value="P:menaquinone biosynthetic process"/>
    <property type="evidence" value="ECO:0007669"/>
    <property type="project" value="UniProtKB-UniPathway"/>
</dbReference>
<dbReference type="Gene3D" id="1.10.357.140">
    <property type="entry name" value="UbiA prenyltransferase"/>
    <property type="match status" value="1"/>
</dbReference>
<evidence type="ECO:0000256" key="3">
    <source>
        <dbReference type="ARBA" id="ARBA00022428"/>
    </source>
</evidence>
<evidence type="ECO:0000313" key="9">
    <source>
        <dbReference type="EMBL" id="GEK89108.1"/>
    </source>
</evidence>
<dbReference type="OrthoDB" id="9767568at2"/>
<dbReference type="Proteomes" id="UP000321425">
    <property type="component" value="Unassembled WGS sequence"/>
</dbReference>
<keyword evidence="4 10" id="KW-0808">Transferase</keyword>
<organism evidence="10 11">
    <name type="scientific">Alkalibacterium putridalgicola</name>
    <dbReference type="NCBI Taxonomy" id="426703"/>
    <lineage>
        <taxon>Bacteria</taxon>
        <taxon>Bacillati</taxon>
        <taxon>Bacillota</taxon>
        <taxon>Bacilli</taxon>
        <taxon>Lactobacillales</taxon>
        <taxon>Carnobacteriaceae</taxon>
        <taxon>Alkalibacterium</taxon>
    </lineage>
</organism>
<protein>
    <submittedName>
        <fullName evidence="10">1,4-dihydroxy-2-naphthoate octaprenyltransferase</fullName>
    </submittedName>
</protein>
<feature type="transmembrane region" description="Helical" evidence="8">
    <location>
        <begin position="228"/>
        <end position="261"/>
    </location>
</feature>
<feature type="transmembrane region" description="Helical" evidence="8">
    <location>
        <begin position="146"/>
        <end position="165"/>
    </location>
</feature>
<dbReference type="RefSeq" id="WP_091487319.1">
    <property type="nucleotide sequence ID" value="NZ_BJUX01000010.1"/>
</dbReference>
<accession>A0A1H7S8M6</accession>
<keyword evidence="6 8" id="KW-1133">Transmembrane helix</keyword>
<evidence type="ECO:0000256" key="8">
    <source>
        <dbReference type="SAM" id="Phobius"/>
    </source>
</evidence>
<dbReference type="Pfam" id="PF01040">
    <property type="entry name" value="UbiA"/>
    <property type="match status" value="1"/>
</dbReference>
<dbReference type="InterPro" id="IPR044878">
    <property type="entry name" value="UbiA_sf"/>
</dbReference>
<evidence type="ECO:0000256" key="7">
    <source>
        <dbReference type="ARBA" id="ARBA00023136"/>
    </source>
</evidence>
<name>A0A1H7S8M6_9LACT</name>
<dbReference type="GO" id="GO:0042371">
    <property type="term" value="P:vitamin K biosynthetic process"/>
    <property type="evidence" value="ECO:0007669"/>
    <property type="project" value="TreeGrafter"/>
</dbReference>
<feature type="transmembrane region" description="Helical" evidence="8">
    <location>
        <begin position="92"/>
        <end position="110"/>
    </location>
</feature>
<dbReference type="PIRSF" id="PIRSF005355">
    <property type="entry name" value="UBIAD1"/>
    <property type="match status" value="1"/>
</dbReference>
<keyword evidence="7 8" id="KW-0472">Membrane</keyword>
<comment type="subcellular location">
    <subcellularLocation>
        <location evidence="1">Membrane</location>
        <topology evidence="1">Multi-pass membrane protein</topology>
    </subcellularLocation>
</comment>
<evidence type="ECO:0000313" key="12">
    <source>
        <dbReference type="Proteomes" id="UP000321425"/>
    </source>
</evidence>
<dbReference type="PANTHER" id="PTHR13929">
    <property type="entry name" value="1,4-DIHYDROXY-2-NAPHTHOATE OCTAPRENYLTRANSFERASE"/>
    <property type="match status" value="1"/>
</dbReference>
<keyword evidence="12" id="KW-1185">Reference proteome</keyword>
<evidence type="ECO:0000313" key="11">
    <source>
        <dbReference type="Proteomes" id="UP000198548"/>
    </source>
</evidence>
<feature type="transmembrane region" description="Helical" evidence="8">
    <location>
        <begin position="6"/>
        <end position="31"/>
    </location>
</feature>
<dbReference type="EMBL" id="FOBL01000007">
    <property type="protein sequence ID" value="SEL68991.1"/>
    <property type="molecule type" value="Genomic_DNA"/>
</dbReference>
<dbReference type="GO" id="GO:0004659">
    <property type="term" value="F:prenyltransferase activity"/>
    <property type="evidence" value="ECO:0007669"/>
    <property type="project" value="InterPro"/>
</dbReference>
<reference evidence="10 11" key="1">
    <citation type="submission" date="2016-10" db="EMBL/GenBank/DDBJ databases">
        <authorList>
            <person name="de Groot N.N."/>
        </authorList>
    </citation>
    <scope>NUCLEOTIDE SEQUENCE [LARGE SCALE GENOMIC DNA]</scope>
    <source>
        <strain evidence="10 11">DSM 19182</strain>
    </source>
</reference>
<evidence type="ECO:0000256" key="4">
    <source>
        <dbReference type="ARBA" id="ARBA00022679"/>
    </source>
</evidence>
<feature type="transmembrane region" description="Helical" evidence="8">
    <location>
        <begin position="177"/>
        <end position="196"/>
    </location>
</feature>
<dbReference type="STRING" id="426703.SAMN04488100_10758"/>
<dbReference type="Proteomes" id="UP000198548">
    <property type="component" value="Unassembled WGS sequence"/>
</dbReference>
<gene>
    <name evidence="9" type="ORF">APU01nite_11470</name>
    <name evidence="10" type="ORF">SAMN04488100_10758</name>
</gene>
<evidence type="ECO:0000256" key="1">
    <source>
        <dbReference type="ARBA" id="ARBA00004141"/>
    </source>
</evidence>
<dbReference type="EMBL" id="BJUX01000010">
    <property type="protein sequence ID" value="GEK89108.1"/>
    <property type="molecule type" value="Genomic_DNA"/>
</dbReference>
<feature type="transmembrane region" description="Helical" evidence="8">
    <location>
        <begin position="115"/>
        <end position="134"/>
    </location>
</feature>
<keyword evidence="3" id="KW-0474">Menaquinone biosynthesis</keyword>
<evidence type="ECO:0000256" key="6">
    <source>
        <dbReference type="ARBA" id="ARBA00022989"/>
    </source>
</evidence>
<dbReference type="InterPro" id="IPR000537">
    <property type="entry name" value="UbiA_prenyltransferase"/>
</dbReference>
<feature type="transmembrane region" description="Helical" evidence="8">
    <location>
        <begin position="38"/>
        <end position="55"/>
    </location>
</feature>
<evidence type="ECO:0000313" key="10">
    <source>
        <dbReference type="EMBL" id="SEL68991.1"/>
    </source>
</evidence>
<evidence type="ECO:0000256" key="5">
    <source>
        <dbReference type="ARBA" id="ARBA00022692"/>
    </source>
</evidence>
<comment type="pathway">
    <text evidence="2">Quinol/quinone metabolism; menaquinone biosynthesis.</text>
</comment>
<dbReference type="AlphaFoldDB" id="A0A1H7S8M6"/>
<evidence type="ECO:0000256" key="2">
    <source>
        <dbReference type="ARBA" id="ARBA00004863"/>
    </source>
</evidence>
<dbReference type="UniPathway" id="UPA00079"/>
<dbReference type="CDD" id="cd13962">
    <property type="entry name" value="PT_UbiA_UBIAD1"/>
    <property type="match status" value="1"/>
</dbReference>
<dbReference type="PANTHER" id="PTHR13929:SF0">
    <property type="entry name" value="UBIA PRENYLTRANSFERASE DOMAIN-CONTAINING PROTEIN 1"/>
    <property type="match status" value="1"/>
</dbReference>
<dbReference type="InterPro" id="IPR026046">
    <property type="entry name" value="UBIAD1"/>
</dbReference>
<reference evidence="9 12" key="2">
    <citation type="submission" date="2019-07" db="EMBL/GenBank/DDBJ databases">
        <title>Whole genome shotgun sequence of Alkalibacterium putridalgicola NBRC 103243.</title>
        <authorList>
            <person name="Hosoyama A."/>
            <person name="Uohara A."/>
            <person name="Ohji S."/>
            <person name="Ichikawa N."/>
        </authorList>
    </citation>
    <scope>NUCLEOTIDE SEQUENCE [LARGE SCALE GENOMIC DNA]</scope>
    <source>
        <strain evidence="9 12">NBRC 103243</strain>
    </source>
</reference>
<proteinExistence type="predicted"/>
<keyword evidence="5 8" id="KW-0812">Transmembrane</keyword>